<feature type="domain" description="Carrier" evidence="8">
    <location>
        <begin position="1060"/>
        <end position="1135"/>
    </location>
</feature>
<feature type="domain" description="PKS/mFAS DH" evidence="9">
    <location>
        <begin position="294"/>
        <end position="569"/>
    </location>
</feature>
<dbReference type="AlphaFoldDB" id="A0A3Q9K6E6"/>
<evidence type="ECO:0000256" key="7">
    <source>
        <dbReference type="SAM" id="MobiDB-lite"/>
    </source>
</evidence>
<protein>
    <submittedName>
        <fullName evidence="10">Uncharacterized protein</fullName>
    </submittedName>
</protein>
<dbReference type="InterPro" id="IPR049551">
    <property type="entry name" value="PKS_DH_C"/>
</dbReference>
<keyword evidence="2" id="KW-0597">Phosphoprotein</keyword>
<dbReference type="Pfam" id="PF14765">
    <property type="entry name" value="PS-DH"/>
    <property type="match status" value="1"/>
</dbReference>
<dbReference type="PANTHER" id="PTHR43775">
    <property type="entry name" value="FATTY ACID SYNTHASE"/>
    <property type="match status" value="1"/>
</dbReference>
<feature type="region of interest" description="N-terminal hotdog fold" evidence="6">
    <location>
        <begin position="294"/>
        <end position="419"/>
    </location>
</feature>
<evidence type="ECO:0000313" key="10">
    <source>
        <dbReference type="EMBL" id="AZS70041.1"/>
    </source>
</evidence>
<evidence type="ECO:0000256" key="2">
    <source>
        <dbReference type="ARBA" id="ARBA00022553"/>
    </source>
</evidence>
<gene>
    <name evidence="10" type="ORF">DDE74_02925</name>
</gene>
<organism evidence="10 11">
    <name type="scientific">Streptomyces lydicus</name>
    <dbReference type="NCBI Taxonomy" id="47763"/>
    <lineage>
        <taxon>Bacteria</taxon>
        <taxon>Bacillati</taxon>
        <taxon>Actinomycetota</taxon>
        <taxon>Actinomycetes</taxon>
        <taxon>Kitasatosporales</taxon>
        <taxon>Streptomycetaceae</taxon>
        <taxon>Streptomyces</taxon>
    </lineage>
</organism>
<reference evidence="10 11" key="1">
    <citation type="submission" date="2018-04" db="EMBL/GenBank/DDBJ databases">
        <title>Complete genome sequences of Streptomyces lydicus strain WYEC and characterization of antagonistic properties of biological control agents.</title>
        <authorList>
            <person name="Mariita R.M."/>
            <person name="Sello J.K."/>
        </authorList>
    </citation>
    <scope>NUCLEOTIDE SEQUENCE [LARGE SCALE GENOMIC DNA]</scope>
    <source>
        <strain evidence="10 11">WYEC 108</strain>
    </source>
</reference>
<keyword evidence="5" id="KW-0511">Multifunctional enzyme</keyword>
<dbReference type="SUPFAM" id="SSF51735">
    <property type="entry name" value="NAD(P)-binding Rossmann-fold domains"/>
    <property type="match status" value="2"/>
</dbReference>
<dbReference type="InterPro" id="IPR036736">
    <property type="entry name" value="ACP-like_sf"/>
</dbReference>
<dbReference type="InterPro" id="IPR049552">
    <property type="entry name" value="PKS_DH_N"/>
</dbReference>
<evidence type="ECO:0000256" key="4">
    <source>
        <dbReference type="ARBA" id="ARBA00022737"/>
    </source>
</evidence>
<dbReference type="GO" id="GO:0006633">
    <property type="term" value="P:fatty acid biosynthetic process"/>
    <property type="evidence" value="ECO:0007669"/>
    <property type="project" value="TreeGrafter"/>
</dbReference>
<dbReference type="Pfam" id="PF08659">
    <property type="entry name" value="KR"/>
    <property type="match status" value="1"/>
</dbReference>
<dbReference type="GO" id="GO:0031177">
    <property type="term" value="F:phosphopantetheine binding"/>
    <property type="evidence" value="ECO:0007669"/>
    <property type="project" value="InterPro"/>
</dbReference>
<dbReference type="PANTHER" id="PTHR43775:SF51">
    <property type="entry name" value="INACTIVE PHENOLPHTHIOCEROL SYNTHESIS POLYKETIDE SYNTHASE TYPE I PKS1-RELATED"/>
    <property type="match status" value="1"/>
</dbReference>
<dbReference type="Proteomes" id="UP000275579">
    <property type="component" value="Chromosome"/>
</dbReference>
<evidence type="ECO:0000256" key="6">
    <source>
        <dbReference type="PROSITE-ProRule" id="PRU01363"/>
    </source>
</evidence>
<dbReference type="SMART" id="SM00823">
    <property type="entry name" value="PKS_PP"/>
    <property type="match status" value="1"/>
</dbReference>
<dbReference type="Gene3D" id="3.10.129.110">
    <property type="entry name" value="Polyketide synthase dehydratase"/>
    <property type="match status" value="1"/>
</dbReference>
<dbReference type="InterPro" id="IPR020807">
    <property type="entry name" value="PKS_DH"/>
</dbReference>
<feature type="active site" description="Proton donor; for dehydratase activity" evidence="6">
    <location>
        <position position="492"/>
    </location>
</feature>
<dbReference type="Pfam" id="PF00501">
    <property type="entry name" value="AMP-binding"/>
    <property type="match status" value="1"/>
</dbReference>
<dbReference type="InterPro" id="IPR042104">
    <property type="entry name" value="PKS_dehydratase_sf"/>
</dbReference>
<evidence type="ECO:0000259" key="8">
    <source>
        <dbReference type="PROSITE" id="PS50075"/>
    </source>
</evidence>
<dbReference type="Pfam" id="PF22953">
    <property type="entry name" value="SpnB_Rossmann"/>
    <property type="match status" value="1"/>
</dbReference>
<dbReference type="InterPro" id="IPR055123">
    <property type="entry name" value="SpnB-like_Rossmann"/>
</dbReference>
<keyword evidence="4" id="KW-0677">Repeat</keyword>
<dbReference type="SMART" id="SM00826">
    <property type="entry name" value="PKS_DH"/>
    <property type="match status" value="1"/>
</dbReference>
<dbReference type="PROSITE" id="PS52019">
    <property type="entry name" value="PKS_MFAS_DH"/>
    <property type="match status" value="1"/>
</dbReference>
<feature type="active site" description="Proton acceptor; for dehydratase activity" evidence="6">
    <location>
        <position position="326"/>
    </location>
</feature>
<dbReference type="Pfam" id="PF00550">
    <property type="entry name" value="PP-binding"/>
    <property type="match status" value="1"/>
</dbReference>
<keyword evidence="3" id="KW-0808">Transferase</keyword>
<dbReference type="SMART" id="SM01294">
    <property type="entry name" value="PKS_PP_betabranch"/>
    <property type="match status" value="1"/>
</dbReference>
<accession>A0A3Q9K6E6</accession>
<dbReference type="SUPFAM" id="SSF56801">
    <property type="entry name" value="Acetyl-CoA synthetase-like"/>
    <property type="match status" value="1"/>
</dbReference>
<evidence type="ECO:0000259" key="9">
    <source>
        <dbReference type="PROSITE" id="PS52019"/>
    </source>
</evidence>
<dbReference type="FunFam" id="1.10.1200.10:FF:000007">
    <property type="entry name" value="Probable polyketide synthase pks17"/>
    <property type="match status" value="1"/>
</dbReference>
<dbReference type="SUPFAM" id="SSF47336">
    <property type="entry name" value="ACP-like"/>
    <property type="match status" value="1"/>
</dbReference>
<evidence type="ECO:0000256" key="3">
    <source>
        <dbReference type="ARBA" id="ARBA00022679"/>
    </source>
</evidence>
<dbReference type="InterPro" id="IPR000873">
    <property type="entry name" value="AMP-dep_synth/lig_dom"/>
</dbReference>
<sequence length="1138" mass="118644">MCRGARSARVSPMPEPHSRTCWERLRVSATMRTELMWPLDELLIRHAGRFADETAFSDARRSVTYAALEQRTARLAGHLADLGLDRGGRAALYLDDGVEMMEGSLAVLRAAAVGVPLTPHVTDAELAHLLDDSGADVLITAPALVDQVLRVLPQRPGCTVVVTGEGAAPDGTERYETLAATDPAAPVRDGLGLDEPAWMLYTSGTTGRPEGVPATQRTCLWSTAAGTAPILGPSALDRALWPLPLFHGLSHSICLVGVQAADATAHPLMAGPASDDVRDAPRTAAAVGAAATEHPLLGAAVEIPDSEAVLFTGRLSARTHDWLPHHRIADSTVVPGSALVELAVRAGDEVGCELLEALSLEAPLVLPEQGAVQLRVMVGSPDGTGRRPVTVHARRDDGGTGRPWTRHAAGTLAASGPAPSWRLDVWPPAEATAVETTELYPALAAAGHVYGPPFQGVRAVWRRGDDLFAEIALPDERRAEATAFGLHPALLDAALHPLWAEGDDDARPARQPGRWRGVCLHTAGASVLRVRITRAASGECTVVAADATGRPVLTVEHLAPRAVSSPALRGAGAAQQDSLFRVEWTEVPSASIAGDVLRSWAIVGDDPLRARSGLMKAGQYAERYPSLEALAKEVDGGASVPDVVVVTAGTDTASTAPGGVGGADAVHRLTGQALSWAQEWLRAPAFTASTLLVLTRGAVAAWDGTTARDPGAAAVWGLVGSAQTEAPGRFSLVDTDASKAAWRTLLTVAGADEPQLALRKSALWVPRLVRCAAPAGRTPLFDGPPGTVLLTGGTGLLGTALARHLITEHGVRDLLVTSRRGPDAPGAAELRAELTALGARVTLAACDVADRSAVDALLATLPADRPLTAVVHMAGVTDNGIVLSLTPGRLETVLRPKVDAALVLHEATKDLDLSAFVMFSSVAGVFGGAGQGNYAAANLFLDALAQHRRAQGAPAQSIAWGLWAGRDVLASGTARLPVQPLPMAEGLELFDAVCGLDEGHVVAARLDSAELRARAASAGLPPLLRGLVPKLARPPAQDAPAEASALRHRLAAMTDAERDETLLELVRRHVAAGLGQVSAEAIGPEHAFQDLGFDSLTALTVRNALNAATQLTLPPAVVFDFAGPQALVQHLKRELLGC</sequence>
<evidence type="ECO:0000256" key="1">
    <source>
        <dbReference type="ARBA" id="ARBA00022450"/>
    </source>
</evidence>
<dbReference type="Gene3D" id="3.40.50.980">
    <property type="match status" value="1"/>
</dbReference>
<dbReference type="EMBL" id="CP029042">
    <property type="protein sequence ID" value="AZS70041.1"/>
    <property type="molecule type" value="Genomic_DNA"/>
</dbReference>
<dbReference type="InterPro" id="IPR036291">
    <property type="entry name" value="NAD(P)-bd_dom_sf"/>
</dbReference>
<dbReference type="InterPro" id="IPR020806">
    <property type="entry name" value="PKS_PP-bd"/>
</dbReference>
<dbReference type="InterPro" id="IPR057326">
    <property type="entry name" value="KR_dom"/>
</dbReference>
<evidence type="ECO:0000313" key="11">
    <source>
        <dbReference type="Proteomes" id="UP000275579"/>
    </source>
</evidence>
<dbReference type="SMART" id="SM00822">
    <property type="entry name" value="PKS_KR"/>
    <property type="match status" value="1"/>
</dbReference>
<dbReference type="InterPro" id="IPR050091">
    <property type="entry name" value="PKS_NRPS_Biosynth_Enz"/>
</dbReference>
<dbReference type="Gene3D" id="3.40.50.720">
    <property type="entry name" value="NAD(P)-binding Rossmann-like Domain"/>
    <property type="match status" value="1"/>
</dbReference>
<dbReference type="InterPro" id="IPR009081">
    <property type="entry name" value="PP-bd_ACP"/>
</dbReference>
<dbReference type="GO" id="GO:0017000">
    <property type="term" value="P:antibiotic biosynthetic process"/>
    <property type="evidence" value="ECO:0007669"/>
    <property type="project" value="UniProtKB-ARBA"/>
</dbReference>
<dbReference type="Pfam" id="PF21089">
    <property type="entry name" value="PKS_DH_N"/>
    <property type="match status" value="1"/>
</dbReference>
<name>A0A3Q9K6E6_9ACTN</name>
<feature type="region of interest" description="Disordered" evidence="7">
    <location>
        <begin position="383"/>
        <end position="404"/>
    </location>
</feature>
<evidence type="ECO:0000256" key="5">
    <source>
        <dbReference type="ARBA" id="ARBA00023268"/>
    </source>
</evidence>
<dbReference type="GO" id="GO:0004312">
    <property type="term" value="F:fatty acid synthase activity"/>
    <property type="evidence" value="ECO:0007669"/>
    <property type="project" value="TreeGrafter"/>
</dbReference>
<dbReference type="InterPro" id="IPR049900">
    <property type="entry name" value="PKS_mFAS_DH"/>
</dbReference>
<dbReference type="CDD" id="cd08956">
    <property type="entry name" value="KR_3_FAS_SDR_x"/>
    <property type="match status" value="1"/>
</dbReference>
<dbReference type="Gene3D" id="1.10.1200.10">
    <property type="entry name" value="ACP-like"/>
    <property type="match status" value="1"/>
</dbReference>
<feature type="region of interest" description="C-terminal hotdog fold" evidence="6">
    <location>
        <begin position="431"/>
        <end position="569"/>
    </location>
</feature>
<dbReference type="InterPro" id="IPR006162">
    <property type="entry name" value="Ppantetheine_attach_site"/>
</dbReference>
<proteinExistence type="predicted"/>
<dbReference type="PROSITE" id="PS00012">
    <property type="entry name" value="PHOSPHOPANTETHEINE"/>
    <property type="match status" value="1"/>
</dbReference>
<dbReference type="PROSITE" id="PS50075">
    <property type="entry name" value="CARRIER"/>
    <property type="match status" value="1"/>
</dbReference>
<keyword evidence="1" id="KW-0596">Phosphopantetheine</keyword>
<dbReference type="InterPro" id="IPR013968">
    <property type="entry name" value="PKS_KR"/>
</dbReference>